<organism evidence="1 2">
    <name type="scientific">Elysia marginata</name>
    <dbReference type="NCBI Taxonomy" id="1093978"/>
    <lineage>
        <taxon>Eukaryota</taxon>
        <taxon>Metazoa</taxon>
        <taxon>Spiralia</taxon>
        <taxon>Lophotrochozoa</taxon>
        <taxon>Mollusca</taxon>
        <taxon>Gastropoda</taxon>
        <taxon>Heterobranchia</taxon>
        <taxon>Euthyneura</taxon>
        <taxon>Panpulmonata</taxon>
        <taxon>Sacoglossa</taxon>
        <taxon>Placobranchoidea</taxon>
        <taxon>Plakobranchidae</taxon>
        <taxon>Elysia</taxon>
    </lineage>
</organism>
<dbReference type="Proteomes" id="UP000762676">
    <property type="component" value="Unassembled WGS sequence"/>
</dbReference>
<reference evidence="1 2" key="1">
    <citation type="journal article" date="2021" name="Elife">
        <title>Chloroplast acquisition without the gene transfer in kleptoplastic sea slugs, Plakobranchus ocellatus.</title>
        <authorList>
            <person name="Maeda T."/>
            <person name="Takahashi S."/>
            <person name="Yoshida T."/>
            <person name="Shimamura S."/>
            <person name="Takaki Y."/>
            <person name="Nagai Y."/>
            <person name="Toyoda A."/>
            <person name="Suzuki Y."/>
            <person name="Arimoto A."/>
            <person name="Ishii H."/>
            <person name="Satoh N."/>
            <person name="Nishiyama T."/>
            <person name="Hasebe M."/>
            <person name="Maruyama T."/>
            <person name="Minagawa J."/>
            <person name="Obokata J."/>
            <person name="Shigenobu S."/>
        </authorList>
    </citation>
    <scope>NUCLEOTIDE SEQUENCE [LARGE SCALE GENOMIC DNA]</scope>
</reference>
<evidence type="ECO:0000313" key="1">
    <source>
        <dbReference type="EMBL" id="GFR77430.1"/>
    </source>
</evidence>
<comment type="caution">
    <text evidence="1">The sequence shown here is derived from an EMBL/GenBank/DDBJ whole genome shotgun (WGS) entry which is preliminary data.</text>
</comment>
<gene>
    <name evidence="1" type="ORF">ElyMa_003967600</name>
</gene>
<dbReference type="EMBL" id="BMAT01008079">
    <property type="protein sequence ID" value="GFR77430.1"/>
    <property type="molecule type" value="Genomic_DNA"/>
</dbReference>
<evidence type="ECO:0000313" key="2">
    <source>
        <dbReference type="Proteomes" id="UP000762676"/>
    </source>
</evidence>
<name>A0AAV4FXG6_9GAST</name>
<keyword evidence="2" id="KW-1185">Reference proteome</keyword>
<accession>A0AAV4FXG6</accession>
<sequence>MVWFEHASTWVPANRGLWHWWWGNTQHSSDHLNENADVVVKDMNGMMEDNGVKVEYILVMMKDMNGMLEDNGVKVEYILVMMKDMNRLLEDNGVKVEYILVMMKDMNGMLEDNGVKVEYILVMMKAMGVAVEDIDFKMTNRKQWKEDTVDPLNTDLPSYKTFNLRISAYMGIVL</sequence>
<proteinExistence type="predicted"/>
<dbReference type="AlphaFoldDB" id="A0AAV4FXG6"/>
<protein>
    <submittedName>
        <fullName evidence="1">TRAP-like protein (TREP)</fullName>
    </submittedName>
</protein>